<accession>A0A918MZB9</accession>
<evidence type="ECO:0000256" key="3">
    <source>
        <dbReference type="SAM" id="SignalP"/>
    </source>
</evidence>
<dbReference type="InterPro" id="IPR034746">
    <property type="entry name" value="POTRA"/>
</dbReference>
<organism evidence="5 6">
    <name type="scientific">Advenella faeciporci</name>
    <dbReference type="NCBI Taxonomy" id="797535"/>
    <lineage>
        <taxon>Bacteria</taxon>
        <taxon>Pseudomonadati</taxon>
        <taxon>Pseudomonadota</taxon>
        <taxon>Betaproteobacteria</taxon>
        <taxon>Burkholderiales</taxon>
        <taxon>Alcaligenaceae</taxon>
    </lineage>
</organism>
<dbReference type="Pfam" id="PF07244">
    <property type="entry name" value="POTRA"/>
    <property type="match status" value="1"/>
</dbReference>
<evidence type="ECO:0000259" key="4">
    <source>
        <dbReference type="PROSITE" id="PS51779"/>
    </source>
</evidence>
<reference evidence="5" key="2">
    <citation type="submission" date="2020-09" db="EMBL/GenBank/DDBJ databases">
        <authorList>
            <person name="Sun Q."/>
            <person name="Kim S."/>
        </authorList>
    </citation>
    <scope>NUCLEOTIDE SEQUENCE</scope>
    <source>
        <strain evidence="5">KCTC 23732</strain>
    </source>
</reference>
<dbReference type="AlphaFoldDB" id="A0A918MZB9"/>
<protein>
    <submittedName>
        <fullName evidence="5">Outer membrane protein assembly factor</fullName>
    </submittedName>
</protein>
<dbReference type="Pfam" id="PF01103">
    <property type="entry name" value="Omp85"/>
    <property type="match status" value="1"/>
</dbReference>
<dbReference type="Gene3D" id="2.40.160.50">
    <property type="entry name" value="membrane protein fhac: a member of the omp85/tpsb transporter family"/>
    <property type="match status" value="1"/>
</dbReference>
<gene>
    <name evidence="5" type="ORF">GCM10011450_22210</name>
</gene>
<keyword evidence="6" id="KW-1185">Reference proteome</keyword>
<comment type="subcellular location">
    <subcellularLocation>
        <location evidence="1">Membrane</location>
    </subcellularLocation>
</comment>
<dbReference type="InterPro" id="IPR010827">
    <property type="entry name" value="BamA/TamA_POTRA"/>
</dbReference>
<keyword evidence="2" id="KW-0472">Membrane</keyword>
<dbReference type="EMBL" id="BMYS01000017">
    <property type="protein sequence ID" value="GGW91690.1"/>
    <property type="molecule type" value="Genomic_DNA"/>
</dbReference>
<name>A0A918MZB9_9BURK</name>
<evidence type="ECO:0000256" key="2">
    <source>
        <dbReference type="ARBA" id="ARBA00023136"/>
    </source>
</evidence>
<proteinExistence type="predicted"/>
<keyword evidence="3" id="KW-0732">Signal</keyword>
<sequence>MHFSARHVIFLPLILSATSMAFAAGKPEVVVDPSGLSPEVLKSVDAGISAVVRLADDQDGGEAERIRSRGRDAVISALATHGYFAPKVTLEVGEDVAGETWDIYIELGKVAKVASVENRFAGSIAGAQYAQRVDALKKNWGLPVGADFINARWSASKSTLLDDVMDRDFYLARMTHSQAVVNPETATVDTVTEVNSGPAVTLGNIEVIGLRRVPESLVRRYIRYKPGDPYVQDQLDDWQQALQSTNFFRGAFVSLKTPEGSGVYDLEQVELPVSVRVTEGPSRSIAGSLGVDDISGIRIEGLYTQNVVWGLPVIMETGAGFDFKSQRAFLDFTLPPNYDGSRDSFGVMARHSDIQNEDVTRFGLGWKRKREFKLDPESRVNYESNWGVLLAHDSIKRENEARFSLPTMVGTWDLLRRDLNDRYDPREGNLIALGLGAGMTLNKQQTFGRVGLRVQQWWPVGKRDVFTLRAEAGQVLGSKNTPIPDDFGYRTGGPRSIRGYKYNEFGRDTGNAIVGTRSLAVVGAQYMHYFDDRFGMSVFVDAGDAAPSFRDMKIALGYGVGAIVKTPAGPLSLDLAWGQRDRKLRLHFSLGVAF</sequence>
<evidence type="ECO:0000313" key="6">
    <source>
        <dbReference type="Proteomes" id="UP000608345"/>
    </source>
</evidence>
<feature type="domain" description="POTRA" evidence="4">
    <location>
        <begin position="200"/>
        <end position="280"/>
    </location>
</feature>
<feature type="signal peptide" evidence="3">
    <location>
        <begin position="1"/>
        <end position="23"/>
    </location>
</feature>
<comment type="caution">
    <text evidence="5">The sequence shown here is derived from an EMBL/GenBank/DDBJ whole genome shotgun (WGS) entry which is preliminary data.</text>
</comment>
<feature type="chain" id="PRO_5037597799" evidence="3">
    <location>
        <begin position="24"/>
        <end position="594"/>
    </location>
</feature>
<evidence type="ECO:0000256" key="1">
    <source>
        <dbReference type="ARBA" id="ARBA00004370"/>
    </source>
</evidence>
<evidence type="ECO:0000313" key="5">
    <source>
        <dbReference type="EMBL" id="GGW91690.1"/>
    </source>
</evidence>
<dbReference type="Proteomes" id="UP000608345">
    <property type="component" value="Unassembled WGS sequence"/>
</dbReference>
<dbReference type="PROSITE" id="PS51779">
    <property type="entry name" value="POTRA"/>
    <property type="match status" value="1"/>
</dbReference>
<dbReference type="GO" id="GO:0019867">
    <property type="term" value="C:outer membrane"/>
    <property type="evidence" value="ECO:0007669"/>
    <property type="project" value="InterPro"/>
</dbReference>
<reference evidence="5" key="1">
    <citation type="journal article" date="2014" name="Int. J. Syst. Evol. Microbiol.">
        <title>Complete genome sequence of Corynebacterium casei LMG S-19264T (=DSM 44701T), isolated from a smear-ripened cheese.</title>
        <authorList>
            <consortium name="US DOE Joint Genome Institute (JGI-PGF)"/>
            <person name="Walter F."/>
            <person name="Albersmeier A."/>
            <person name="Kalinowski J."/>
            <person name="Ruckert C."/>
        </authorList>
    </citation>
    <scope>NUCLEOTIDE SEQUENCE</scope>
    <source>
        <strain evidence="5">KCTC 23732</strain>
    </source>
</reference>
<dbReference type="Gene3D" id="3.10.20.310">
    <property type="entry name" value="membrane protein fhac"/>
    <property type="match status" value="1"/>
</dbReference>
<dbReference type="InterPro" id="IPR000184">
    <property type="entry name" value="Bac_surfAg_D15"/>
</dbReference>